<evidence type="ECO:0000313" key="1">
    <source>
        <dbReference type="EMBL" id="THU88645.1"/>
    </source>
</evidence>
<organism evidence="1 2">
    <name type="scientific">Dendrothele bispora (strain CBS 962.96)</name>
    <dbReference type="NCBI Taxonomy" id="1314807"/>
    <lineage>
        <taxon>Eukaryota</taxon>
        <taxon>Fungi</taxon>
        <taxon>Dikarya</taxon>
        <taxon>Basidiomycota</taxon>
        <taxon>Agaricomycotina</taxon>
        <taxon>Agaricomycetes</taxon>
        <taxon>Agaricomycetidae</taxon>
        <taxon>Agaricales</taxon>
        <taxon>Agaricales incertae sedis</taxon>
        <taxon>Dendrothele</taxon>
    </lineage>
</organism>
<protein>
    <submittedName>
        <fullName evidence="1">Uncharacterized protein</fullName>
    </submittedName>
</protein>
<name>A0A4V4HDV6_DENBC</name>
<reference evidence="1 2" key="1">
    <citation type="journal article" date="2019" name="Nat. Ecol. Evol.">
        <title>Megaphylogeny resolves global patterns of mushroom evolution.</title>
        <authorList>
            <person name="Varga T."/>
            <person name="Krizsan K."/>
            <person name="Foldi C."/>
            <person name="Dima B."/>
            <person name="Sanchez-Garcia M."/>
            <person name="Sanchez-Ramirez S."/>
            <person name="Szollosi G.J."/>
            <person name="Szarkandi J.G."/>
            <person name="Papp V."/>
            <person name="Albert L."/>
            <person name="Andreopoulos W."/>
            <person name="Angelini C."/>
            <person name="Antonin V."/>
            <person name="Barry K.W."/>
            <person name="Bougher N.L."/>
            <person name="Buchanan P."/>
            <person name="Buyck B."/>
            <person name="Bense V."/>
            <person name="Catcheside P."/>
            <person name="Chovatia M."/>
            <person name="Cooper J."/>
            <person name="Damon W."/>
            <person name="Desjardin D."/>
            <person name="Finy P."/>
            <person name="Geml J."/>
            <person name="Haridas S."/>
            <person name="Hughes K."/>
            <person name="Justo A."/>
            <person name="Karasinski D."/>
            <person name="Kautmanova I."/>
            <person name="Kiss B."/>
            <person name="Kocsube S."/>
            <person name="Kotiranta H."/>
            <person name="LaButti K.M."/>
            <person name="Lechner B.E."/>
            <person name="Liimatainen K."/>
            <person name="Lipzen A."/>
            <person name="Lukacs Z."/>
            <person name="Mihaltcheva S."/>
            <person name="Morgado L.N."/>
            <person name="Niskanen T."/>
            <person name="Noordeloos M.E."/>
            <person name="Ohm R.A."/>
            <person name="Ortiz-Santana B."/>
            <person name="Ovrebo C."/>
            <person name="Racz N."/>
            <person name="Riley R."/>
            <person name="Savchenko A."/>
            <person name="Shiryaev A."/>
            <person name="Soop K."/>
            <person name="Spirin V."/>
            <person name="Szebenyi C."/>
            <person name="Tomsovsky M."/>
            <person name="Tulloss R.E."/>
            <person name="Uehling J."/>
            <person name="Grigoriev I.V."/>
            <person name="Vagvolgyi C."/>
            <person name="Papp T."/>
            <person name="Martin F.M."/>
            <person name="Miettinen O."/>
            <person name="Hibbett D.S."/>
            <person name="Nagy L.G."/>
        </authorList>
    </citation>
    <scope>NUCLEOTIDE SEQUENCE [LARGE SCALE GENOMIC DNA]</scope>
    <source>
        <strain evidence="1 2">CBS 962.96</strain>
    </source>
</reference>
<dbReference type="AlphaFoldDB" id="A0A4V4HDV6"/>
<dbReference type="OrthoDB" id="10003593at2759"/>
<gene>
    <name evidence="1" type="ORF">K435DRAFT_866115</name>
</gene>
<evidence type="ECO:0000313" key="2">
    <source>
        <dbReference type="Proteomes" id="UP000297245"/>
    </source>
</evidence>
<proteinExistence type="predicted"/>
<keyword evidence="2" id="KW-1185">Reference proteome</keyword>
<sequence>MTFQMLSDGLLSYMSKATYELGTSPLSSWIPLKNYDAAQAYNQHDIAEAMAADEDTLMNKFESVCLYVYTCMECHHRHLEECKAHHLLPHTPA</sequence>
<dbReference type="Proteomes" id="UP000297245">
    <property type="component" value="Unassembled WGS sequence"/>
</dbReference>
<accession>A0A4V4HDV6</accession>
<dbReference type="EMBL" id="ML179402">
    <property type="protein sequence ID" value="THU88645.1"/>
    <property type="molecule type" value="Genomic_DNA"/>
</dbReference>